<dbReference type="EMBL" id="CM008963">
    <property type="protein sequence ID" value="PNW87201.1"/>
    <property type="molecule type" value="Genomic_DNA"/>
</dbReference>
<dbReference type="PROSITE" id="PS51704">
    <property type="entry name" value="GP_PDE"/>
    <property type="match status" value="1"/>
</dbReference>
<dbReference type="InParanoid" id="A8I313"/>
<gene>
    <name evidence="4" type="ORF">CHLRE_02g113050v5</name>
</gene>
<dbReference type="PANTHER" id="PTHR46211">
    <property type="entry name" value="GLYCEROPHOSPHORYL DIESTER PHOSPHODIESTERASE"/>
    <property type="match status" value="1"/>
</dbReference>
<dbReference type="eggNOG" id="KOG2258">
    <property type="taxonomic scope" value="Eukaryota"/>
</dbReference>
<dbReference type="Proteomes" id="UP000006906">
    <property type="component" value="Chromosome 2"/>
</dbReference>
<keyword evidence="5" id="KW-1185">Reference proteome</keyword>
<dbReference type="HOGENOM" id="CLU_030006_3_1_1"/>
<reference evidence="4 5" key="1">
    <citation type="journal article" date="2007" name="Science">
        <title>The Chlamydomonas genome reveals the evolution of key animal and plant functions.</title>
        <authorList>
            <person name="Merchant S.S."/>
            <person name="Prochnik S.E."/>
            <person name="Vallon O."/>
            <person name="Harris E.H."/>
            <person name="Karpowicz S.J."/>
            <person name="Witman G.B."/>
            <person name="Terry A."/>
            <person name="Salamov A."/>
            <person name="Fritz-Laylin L.K."/>
            <person name="Marechal-Drouard L."/>
            <person name="Marshall W.F."/>
            <person name="Qu L.H."/>
            <person name="Nelson D.R."/>
            <person name="Sanderfoot A.A."/>
            <person name="Spalding M.H."/>
            <person name="Kapitonov V.V."/>
            <person name="Ren Q."/>
            <person name="Ferris P."/>
            <person name="Lindquist E."/>
            <person name="Shapiro H."/>
            <person name="Lucas S.M."/>
            <person name="Grimwood J."/>
            <person name="Schmutz J."/>
            <person name="Cardol P."/>
            <person name="Cerutti H."/>
            <person name="Chanfreau G."/>
            <person name="Chen C.L."/>
            <person name="Cognat V."/>
            <person name="Croft M.T."/>
            <person name="Dent R."/>
            <person name="Dutcher S."/>
            <person name="Fernandez E."/>
            <person name="Fukuzawa H."/>
            <person name="Gonzalez-Ballester D."/>
            <person name="Gonzalez-Halphen D."/>
            <person name="Hallmann A."/>
            <person name="Hanikenne M."/>
            <person name="Hippler M."/>
            <person name="Inwood W."/>
            <person name="Jabbari K."/>
            <person name="Kalanon M."/>
            <person name="Kuras R."/>
            <person name="Lefebvre P.A."/>
            <person name="Lemaire S.D."/>
            <person name="Lobanov A.V."/>
            <person name="Lohr M."/>
            <person name="Manuell A."/>
            <person name="Meier I."/>
            <person name="Mets L."/>
            <person name="Mittag M."/>
            <person name="Mittelmeier T."/>
            <person name="Moroney J.V."/>
            <person name="Moseley J."/>
            <person name="Napoli C."/>
            <person name="Nedelcu A.M."/>
            <person name="Niyogi K."/>
            <person name="Novoselov S.V."/>
            <person name="Paulsen I.T."/>
            <person name="Pazour G."/>
            <person name="Purton S."/>
            <person name="Ral J.P."/>
            <person name="Riano-Pachon D.M."/>
            <person name="Riekhof W."/>
            <person name="Rymarquis L."/>
            <person name="Schroda M."/>
            <person name="Stern D."/>
            <person name="Umen J."/>
            <person name="Willows R."/>
            <person name="Wilson N."/>
            <person name="Zimmer S.L."/>
            <person name="Allmer J."/>
            <person name="Balk J."/>
            <person name="Bisova K."/>
            <person name="Chen C.J."/>
            <person name="Elias M."/>
            <person name="Gendler K."/>
            <person name="Hauser C."/>
            <person name="Lamb M.R."/>
            <person name="Ledford H."/>
            <person name="Long J.C."/>
            <person name="Minagawa J."/>
            <person name="Page M.D."/>
            <person name="Pan J."/>
            <person name="Pootakham W."/>
            <person name="Roje S."/>
            <person name="Rose A."/>
            <person name="Stahlberg E."/>
            <person name="Terauchi A.M."/>
            <person name="Yang P."/>
            <person name="Ball S."/>
            <person name="Bowler C."/>
            <person name="Dieckmann C.L."/>
            <person name="Gladyshev V.N."/>
            <person name="Green P."/>
            <person name="Jorgensen R."/>
            <person name="Mayfield S."/>
            <person name="Mueller-Roeber B."/>
            <person name="Rajamani S."/>
            <person name="Sayre R.T."/>
            <person name="Brokstein P."/>
            <person name="Dubchak I."/>
            <person name="Goodstein D."/>
            <person name="Hornick L."/>
            <person name="Huang Y.W."/>
            <person name="Jhaveri J."/>
            <person name="Luo Y."/>
            <person name="Martinez D."/>
            <person name="Ngau W.C."/>
            <person name="Otillar B."/>
            <person name="Poliakov A."/>
            <person name="Porter A."/>
            <person name="Szajkowski L."/>
            <person name="Werner G."/>
            <person name="Zhou K."/>
            <person name="Grigoriev I.V."/>
            <person name="Rokhsar D.S."/>
            <person name="Grossman A.R."/>
        </authorList>
    </citation>
    <scope>NUCLEOTIDE SEQUENCE [LARGE SCALE GENOMIC DNA]</scope>
    <source>
        <strain evidence="5">CC-503</strain>
    </source>
</reference>
<dbReference type="Gene3D" id="3.20.20.190">
    <property type="entry name" value="Phosphatidylinositol (PI) phosphodiesterase"/>
    <property type="match status" value="1"/>
</dbReference>
<dbReference type="GO" id="GO:0008081">
    <property type="term" value="F:phosphoric diester hydrolase activity"/>
    <property type="evidence" value="ECO:0000318"/>
    <property type="project" value="GO_Central"/>
</dbReference>
<evidence type="ECO:0000256" key="2">
    <source>
        <dbReference type="ARBA" id="ARBA00022798"/>
    </source>
</evidence>
<dbReference type="Pfam" id="PF03009">
    <property type="entry name" value="GDPD"/>
    <property type="match status" value="2"/>
</dbReference>
<organism evidence="4 5">
    <name type="scientific">Chlamydomonas reinhardtii</name>
    <name type="common">Chlamydomonas smithii</name>
    <dbReference type="NCBI Taxonomy" id="3055"/>
    <lineage>
        <taxon>Eukaryota</taxon>
        <taxon>Viridiplantae</taxon>
        <taxon>Chlorophyta</taxon>
        <taxon>core chlorophytes</taxon>
        <taxon>Chlorophyceae</taxon>
        <taxon>CS clade</taxon>
        <taxon>Chlamydomonadales</taxon>
        <taxon>Chlamydomonadaceae</taxon>
        <taxon>Chlamydomonas</taxon>
    </lineage>
</organism>
<evidence type="ECO:0000256" key="1">
    <source>
        <dbReference type="ARBA" id="ARBA00012247"/>
    </source>
</evidence>
<accession>A8I313</accession>
<name>A8I313_CHLRE</name>
<dbReference type="InterPro" id="IPR017946">
    <property type="entry name" value="PLC-like_Pdiesterase_TIM-brl"/>
</dbReference>
<dbReference type="InterPro" id="IPR030395">
    <property type="entry name" value="GP_PDE_dom"/>
</dbReference>
<evidence type="ECO:0000313" key="4">
    <source>
        <dbReference type="EMBL" id="PNW87201.1"/>
    </source>
</evidence>
<dbReference type="OrthoDB" id="1058301at2759"/>
<dbReference type="GO" id="GO:0006629">
    <property type="term" value="P:lipid metabolic process"/>
    <property type="evidence" value="ECO:0007669"/>
    <property type="project" value="InterPro"/>
</dbReference>
<comment type="catalytic activity">
    <reaction evidence="3">
        <text>a sn-glycero-3-phosphodiester + H2O = an alcohol + sn-glycerol 3-phosphate + H(+)</text>
        <dbReference type="Rhea" id="RHEA:12969"/>
        <dbReference type="ChEBI" id="CHEBI:15377"/>
        <dbReference type="ChEBI" id="CHEBI:15378"/>
        <dbReference type="ChEBI" id="CHEBI:30879"/>
        <dbReference type="ChEBI" id="CHEBI:57597"/>
        <dbReference type="ChEBI" id="CHEBI:83408"/>
        <dbReference type="EC" id="3.1.4.46"/>
    </reaction>
</comment>
<dbReference type="GO" id="GO:0008889">
    <property type="term" value="F:glycerophosphodiester phosphodiesterase activity"/>
    <property type="evidence" value="ECO:0007669"/>
    <property type="project" value="UniProtKB-EC"/>
</dbReference>
<proteinExistence type="predicted"/>
<dbReference type="PANTHER" id="PTHR46211:SF14">
    <property type="entry name" value="GLYCEROPHOSPHODIESTER PHOSPHODIESTERASE"/>
    <property type="match status" value="1"/>
</dbReference>
<dbReference type="AlphaFoldDB" id="A8I313"/>
<dbReference type="Gramene" id="PNW87201">
    <property type="protein sequence ID" value="PNW87201"/>
    <property type="gene ID" value="CHLRE_02g113050v5"/>
</dbReference>
<dbReference type="KEGG" id="cre:CHLRE_02g113050v5"/>
<dbReference type="GO" id="GO:0006071">
    <property type="term" value="P:glycerol metabolic process"/>
    <property type="evidence" value="ECO:0007669"/>
    <property type="project" value="UniProtKB-KW"/>
</dbReference>
<dbReference type="EC" id="3.1.4.46" evidence="1"/>
<evidence type="ECO:0000256" key="3">
    <source>
        <dbReference type="ARBA" id="ARBA00047512"/>
    </source>
</evidence>
<dbReference type="RefSeq" id="XP_001699905.1">
    <property type="nucleotide sequence ID" value="XM_001699853.2"/>
</dbReference>
<protein>
    <recommendedName>
        <fullName evidence="1">glycerophosphodiester phosphodiesterase</fullName>
        <ecNumber evidence="1">3.1.4.46</ecNumber>
    </recommendedName>
</protein>
<dbReference type="SUPFAM" id="SSF51695">
    <property type="entry name" value="PLC-like phosphodiesterases"/>
    <property type="match status" value="2"/>
</dbReference>
<dbReference type="GeneID" id="5725230"/>
<sequence length="335" mass="34676">MHLPAHLPAAAKSFTIIAHRGYSSRAPENTFTSFDSALDAGFSHFETDVQLTADGVPVILHDERLGRTTRDTANAGAPGLQGPVSEVTWAELAQLDAGSWLSPDFAAQRVPLLADLLRRYRSRAHIHLELKSQQPELAARVAEQLVAAGWVAAGGGTLLPEAVGSGRTAAADVTAAGGGAGSDGGSVQGHAPRHEHFAAAGLTITSFHLQQLMRSRKVLPGLVHGWLIHELTEERIQEALAAGLQQLCPRANVLTPSAVQRALAAGLSVRAWGVKDMALLHRVVGCGCHGATVNWPGEAQEALAADEAAARAAAEAAVAEGAGGLVAADAGPSTH</sequence>
<dbReference type="OMA" id="GNSACAP"/>
<evidence type="ECO:0000313" key="5">
    <source>
        <dbReference type="Proteomes" id="UP000006906"/>
    </source>
</evidence>
<dbReference type="PaxDb" id="3055-EDP07601"/>
<keyword evidence="2" id="KW-0319">Glycerol metabolism</keyword>
<dbReference type="STRING" id="3055.A8I313"/>